<dbReference type="GO" id="GO:0003677">
    <property type="term" value="F:DNA binding"/>
    <property type="evidence" value="ECO:0007669"/>
    <property type="project" value="UniProtKB-UniRule"/>
</dbReference>
<keyword evidence="4 8" id="KW-0238">DNA-binding</keyword>
<evidence type="ECO:0000256" key="8">
    <source>
        <dbReference type="HAMAP-Rule" id="MF_00105"/>
    </source>
</evidence>
<dbReference type="PATRIC" id="fig|1618611.3.peg.140"/>
<evidence type="ECO:0000256" key="5">
    <source>
        <dbReference type="ARBA" id="ARBA00023163"/>
    </source>
</evidence>
<keyword evidence="8" id="KW-0175">Coiled coil</keyword>
<proteinExistence type="inferred from homology"/>
<dbReference type="Gene3D" id="3.10.50.30">
    <property type="entry name" value="Transcription elongation factor, GreA/GreB, C-terminal domain"/>
    <property type="match status" value="1"/>
</dbReference>
<dbReference type="InterPro" id="IPR036805">
    <property type="entry name" value="Tscrpt_elong_fac_GreA/B_N_sf"/>
</dbReference>
<gene>
    <name evidence="8" type="primary">greA</name>
    <name evidence="12" type="ORF">UT16_C0009G0002</name>
</gene>
<feature type="domain" description="Transcription elongation factor GreA/GreB C-terminal" evidence="10">
    <location>
        <begin position="82"/>
        <end position="153"/>
    </location>
</feature>
<dbReference type="EMBL" id="LBVT01000009">
    <property type="protein sequence ID" value="KKQ92257.1"/>
    <property type="molecule type" value="Genomic_DNA"/>
</dbReference>
<accession>A0A0G0LMI3</accession>
<dbReference type="InterPro" id="IPR022691">
    <property type="entry name" value="Tscrpt_elong_fac_GreA/B_N"/>
</dbReference>
<dbReference type="InterPro" id="IPR028624">
    <property type="entry name" value="Tscrpt_elong_fac_GreA/B"/>
</dbReference>
<dbReference type="Pfam" id="PF03449">
    <property type="entry name" value="GreA_GreB_N"/>
    <property type="match status" value="1"/>
</dbReference>
<organism evidence="12 13">
    <name type="scientific">Candidatus Azambacteria bacterium GW2011_GWA2_39_10</name>
    <dbReference type="NCBI Taxonomy" id="1618611"/>
    <lineage>
        <taxon>Bacteria</taxon>
        <taxon>Candidatus Azamiibacteriota</taxon>
    </lineage>
</organism>
<dbReference type="FunFam" id="3.10.50.30:FF:000001">
    <property type="entry name" value="Transcription elongation factor GreA"/>
    <property type="match status" value="1"/>
</dbReference>
<evidence type="ECO:0000256" key="6">
    <source>
        <dbReference type="ARBA" id="ARBA00024916"/>
    </source>
</evidence>
<evidence type="ECO:0000256" key="1">
    <source>
        <dbReference type="ARBA" id="ARBA00008213"/>
    </source>
</evidence>
<dbReference type="Pfam" id="PF01272">
    <property type="entry name" value="GreA_GreB"/>
    <property type="match status" value="1"/>
</dbReference>
<dbReference type="PANTHER" id="PTHR30437">
    <property type="entry name" value="TRANSCRIPTION ELONGATION FACTOR GREA"/>
    <property type="match status" value="1"/>
</dbReference>
<evidence type="ECO:0000256" key="3">
    <source>
        <dbReference type="ARBA" id="ARBA00023015"/>
    </source>
</evidence>
<dbReference type="Gene3D" id="1.10.287.180">
    <property type="entry name" value="Transcription elongation factor, GreA/GreB, N-terminal domain"/>
    <property type="match status" value="1"/>
</dbReference>
<protein>
    <recommendedName>
        <fullName evidence="2 8">Transcription elongation factor GreA</fullName>
    </recommendedName>
    <alternativeName>
        <fullName evidence="7 8">Transcript cleavage factor GreA</fullName>
    </alternativeName>
</protein>
<dbReference type="PIRSF" id="PIRSF006092">
    <property type="entry name" value="GreA_GreB"/>
    <property type="match status" value="1"/>
</dbReference>
<dbReference type="NCBIfam" id="TIGR01462">
    <property type="entry name" value="greA"/>
    <property type="match status" value="1"/>
</dbReference>
<feature type="domain" description="Transcription elongation factor GreA/GreB N-terminal" evidence="11">
    <location>
        <begin position="6"/>
        <end position="75"/>
    </location>
</feature>
<dbReference type="InterPro" id="IPR001437">
    <property type="entry name" value="Tscrpt_elong_fac_GreA/B_C"/>
</dbReference>
<dbReference type="InterPro" id="IPR006359">
    <property type="entry name" value="Tscrpt_elong_fac_GreA"/>
</dbReference>
<dbReference type="Proteomes" id="UP000034706">
    <property type="component" value="Unassembled WGS sequence"/>
</dbReference>
<dbReference type="FunFam" id="1.10.287.180:FF:000001">
    <property type="entry name" value="Transcription elongation factor GreA"/>
    <property type="match status" value="1"/>
</dbReference>
<keyword evidence="3 8" id="KW-0805">Transcription regulation</keyword>
<evidence type="ECO:0000259" key="11">
    <source>
        <dbReference type="Pfam" id="PF03449"/>
    </source>
</evidence>
<dbReference type="HAMAP" id="MF_00105">
    <property type="entry name" value="GreA_GreB"/>
    <property type="match status" value="1"/>
</dbReference>
<comment type="similarity">
    <text evidence="1 8 9">Belongs to the GreA/GreB family.</text>
</comment>
<feature type="coiled-coil region" evidence="8">
    <location>
        <begin position="12"/>
        <end position="72"/>
    </location>
</feature>
<dbReference type="GO" id="GO:0070063">
    <property type="term" value="F:RNA polymerase binding"/>
    <property type="evidence" value="ECO:0007669"/>
    <property type="project" value="InterPro"/>
</dbReference>
<keyword evidence="12" id="KW-0251">Elongation factor</keyword>
<keyword evidence="5 8" id="KW-0804">Transcription</keyword>
<dbReference type="PANTHER" id="PTHR30437:SF4">
    <property type="entry name" value="TRANSCRIPTION ELONGATION FACTOR GREA"/>
    <property type="match status" value="1"/>
</dbReference>
<dbReference type="SUPFAM" id="SSF54534">
    <property type="entry name" value="FKBP-like"/>
    <property type="match status" value="1"/>
</dbReference>
<evidence type="ECO:0000256" key="4">
    <source>
        <dbReference type="ARBA" id="ARBA00023125"/>
    </source>
</evidence>
<name>A0A0G0LMI3_9BACT</name>
<evidence type="ECO:0000313" key="13">
    <source>
        <dbReference type="Proteomes" id="UP000034706"/>
    </source>
</evidence>
<dbReference type="InterPro" id="IPR023459">
    <property type="entry name" value="Tscrpt_elong_fac_GreA/B_fam"/>
</dbReference>
<evidence type="ECO:0000256" key="2">
    <source>
        <dbReference type="ARBA" id="ARBA00013729"/>
    </source>
</evidence>
<evidence type="ECO:0000313" key="12">
    <source>
        <dbReference type="EMBL" id="KKQ92257.1"/>
    </source>
</evidence>
<comment type="caution">
    <text evidence="12">The sequence shown here is derived from an EMBL/GenBank/DDBJ whole genome shotgun (WGS) entry which is preliminary data.</text>
</comment>
<keyword evidence="12" id="KW-0648">Protein biosynthesis</keyword>
<evidence type="ECO:0000259" key="10">
    <source>
        <dbReference type="Pfam" id="PF01272"/>
    </source>
</evidence>
<comment type="function">
    <text evidence="6 8 9">Necessary for efficient RNA polymerase transcription elongation past template-encoded arresting sites. The arresting sites in DNA have the property of trapping a certain fraction of elongating RNA polymerases that pass through, resulting in locked ternary complexes. Cleavage of the nascent transcript by cleavage factors such as GreA or GreB allows the resumption of elongation from the new 3'terminus. GreA releases sequences of 2 to 3 nucleotides.</text>
</comment>
<dbReference type="NCBIfam" id="NF001263">
    <property type="entry name" value="PRK00226.1-4"/>
    <property type="match status" value="1"/>
</dbReference>
<dbReference type="PROSITE" id="PS00829">
    <property type="entry name" value="GREAB_1"/>
    <property type="match status" value="1"/>
</dbReference>
<reference evidence="12" key="1">
    <citation type="journal article" date="2015" name="Nature">
        <title>rRNA introns, odd ribosomes, and small enigmatic genomes across a large radiation of phyla.</title>
        <authorList>
            <person name="Brown C.T."/>
            <person name="Hug L.A."/>
            <person name="Thomas B.C."/>
            <person name="Sharon I."/>
            <person name="Castelle C.J."/>
            <person name="Singh A."/>
            <person name="Wilkins M.J."/>
            <person name="Williams K.H."/>
            <person name="Banfield J.F."/>
        </authorList>
    </citation>
    <scope>NUCLEOTIDE SEQUENCE [LARGE SCALE GENOMIC DNA]</scope>
</reference>
<dbReference type="InterPro" id="IPR036953">
    <property type="entry name" value="GreA/GreB_C_sf"/>
</dbReference>
<dbReference type="AlphaFoldDB" id="A0A0G0LMI3"/>
<dbReference type="SUPFAM" id="SSF46557">
    <property type="entry name" value="GreA transcript cleavage protein, N-terminal domain"/>
    <property type="match status" value="1"/>
</dbReference>
<evidence type="ECO:0000256" key="9">
    <source>
        <dbReference type="RuleBase" id="RU000556"/>
    </source>
</evidence>
<dbReference type="GO" id="GO:0003746">
    <property type="term" value="F:translation elongation factor activity"/>
    <property type="evidence" value="ECO:0007669"/>
    <property type="project" value="UniProtKB-KW"/>
</dbReference>
<sequence>MANQAYLSQEGIETLKKELQELKTKKRQEIAKRLQEAKDLGDLSENAEYFEAKEAQSLNENRIAELEELLKNAVVIKTPSAEDVVRIGSTIETKSNSNTEVFSLVGSAEAKPQEGKISNESPLGRAFLGKKAGDEVEVKTPGGIVKYKIIKIEK</sequence>
<dbReference type="GO" id="GO:0006354">
    <property type="term" value="P:DNA-templated transcription elongation"/>
    <property type="evidence" value="ECO:0007669"/>
    <property type="project" value="TreeGrafter"/>
</dbReference>
<dbReference type="InterPro" id="IPR018151">
    <property type="entry name" value="TF_GreA/GreB_CS"/>
</dbReference>
<evidence type="ECO:0000256" key="7">
    <source>
        <dbReference type="ARBA" id="ARBA00030776"/>
    </source>
</evidence>
<dbReference type="GO" id="GO:0032784">
    <property type="term" value="P:regulation of DNA-templated transcription elongation"/>
    <property type="evidence" value="ECO:0007669"/>
    <property type="project" value="UniProtKB-UniRule"/>
</dbReference>